<evidence type="ECO:0000256" key="5">
    <source>
        <dbReference type="ARBA" id="ARBA00022771"/>
    </source>
</evidence>
<dbReference type="GO" id="GO:0005634">
    <property type="term" value="C:nucleus"/>
    <property type="evidence" value="ECO:0007669"/>
    <property type="project" value="UniProtKB-SubCell"/>
</dbReference>
<sequence>MSAKHAQRGNYESSDDEDEEDSTRKWCFCDDVSHGQMIRCDNRDCTLRWFHFPCIGITEAPKGKWICPRCDVTKKLNAKKTK</sequence>
<dbReference type="PROSITE" id="PS01359">
    <property type="entry name" value="ZF_PHD_1"/>
    <property type="match status" value="1"/>
</dbReference>
<reference evidence="15" key="1">
    <citation type="submission" date="2011-07" db="EMBL/GenBank/DDBJ databases">
        <authorList>
            <consortium name="Caenorhabditis brenneri Sequencing and Analysis Consortium"/>
            <person name="Wilson R.K."/>
        </authorList>
    </citation>
    <scope>NUCLEOTIDE SEQUENCE [LARGE SCALE GENOMIC DNA]</scope>
    <source>
        <strain evidence="15">PB2801</strain>
    </source>
</reference>
<evidence type="ECO:0000256" key="10">
    <source>
        <dbReference type="PIRSR" id="PIRSR628651-51"/>
    </source>
</evidence>
<dbReference type="InterPro" id="IPR019786">
    <property type="entry name" value="Zinc_finger_PHD-type_CS"/>
</dbReference>
<evidence type="ECO:0000256" key="3">
    <source>
        <dbReference type="ARBA" id="ARBA00022604"/>
    </source>
</evidence>
<feature type="binding site" evidence="10">
    <location>
        <position position="54"/>
    </location>
    <ligand>
        <name>Zn(2+)</name>
        <dbReference type="ChEBI" id="CHEBI:29105"/>
        <label>1</label>
    </ligand>
</feature>
<feature type="binding site" evidence="10">
    <location>
        <position position="27"/>
    </location>
    <ligand>
        <name>Zn(2+)</name>
        <dbReference type="ChEBI" id="CHEBI:29105"/>
        <label>1</label>
    </ligand>
</feature>
<feature type="binding site" evidence="10">
    <location>
        <position position="45"/>
    </location>
    <ligand>
        <name>Zn(2+)</name>
        <dbReference type="ChEBI" id="CHEBI:29105"/>
        <label>2</label>
    </ligand>
</feature>
<feature type="binding site" evidence="10">
    <location>
        <position position="67"/>
    </location>
    <ligand>
        <name>Zn(2+)</name>
        <dbReference type="ChEBI" id="CHEBI:29105"/>
        <label>2</label>
    </ligand>
</feature>
<evidence type="ECO:0000256" key="9">
    <source>
        <dbReference type="ARBA" id="ARBA00023242"/>
    </source>
</evidence>
<dbReference type="eggNOG" id="KOG1973">
    <property type="taxonomic scope" value="Eukaryota"/>
</dbReference>
<dbReference type="AlphaFoldDB" id="G0P998"/>
<evidence type="ECO:0000256" key="11">
    <source>
        <dbReference type="PROSITE-ProRule" id="PRU00146"/>
    </source>
</evidence>
<keyword evidence="4 10" id="KW-0479">Metal-binding</keyword>
<feature type="domain" description="PHD-type" evidence="13">
    <location>
        <begin position="24"/>
        <end position="73"/>
    </location>
</feature>
<keyword evidence="15" id="KW-1185">Reference proteome</keyword>
<comment type="subcellular location">
    <subcellularLocation>
        <location evidence="1">Nucleus</location>
    </subcellularLocation>
</comment>
<dbReference type="InterPro" id="IPR013083">
    <property type="entry name" value="Znf_RING/FYVE/PHD"/>
</dbReference>
<dbReference type="SMART" id="SM00249">
    <property type="entry name" value="PHD"/>
    <property type="match status" value="1"/>
</dbReference>
<dbReference type="PROSITE" id="PS50016">
    <property type="entry name" value="ZF_PHD_2"/>
    <property type="match status" value="1"/>
</dbReference>
<dbReference type="Pfam" id="PF00628">
    <property type="entry name" value="PHD"/>
    <property type="match status" value="1"/>
</dbReference>
<evidence type="ECO:0000256" key="2">
    <source>
        <dbReference type="ARBA" id="ARBA00010210"/>
    </source>
</evidence>
<feature type="binding site" evidence="10">
    <location>
        <position position="40"/>
    </location>
    <ligand>
        <name>Zn(2+)</name>
        <dbReference type="ChEBI" id="CHEBI:29105"/>
        <label>2</label>
    </ligand>
</feature>
<evidence type="ECO:0000256" key="6">
    <source>
        <dbReference type="ARBA" id="ARBA00022833"/>
    </source>
</evidence>
<dbReference type="Gene3D" id="3.30.40.10">
    <property type="entry name" value="Zinc/RING finger domain, C3HC4 (zinc finger)"/>
    <property type="match status" value="1"/>
</dbReference>
<dbReference type="InParanoid" id="G0P998"/>
<keyword evidence="9" id="KW-0539">Nucleus</keyword>
<comment type="similarity">
    <text evidence="2">Belongs to the ING family.</text>
</comment>
<proteinExistence type="inferred from homology"/>
<evidence type="ECO:0000256" key="8">
    <source>
        <dbReference type="ARBA" id="ARBA00023163"/>
    </source>
</evidence>
<name>G0P998_CAEBE</name>
<feature type="region of interest" description="Disordered" evidence="12">
    <location>
        <begin position="1"/>
        <end position="23"/>
    </location>
</feature>
<keyword evidence="6 10" id="KW-0862">Zinc</keyword>
<dbReference type="HOGENOM" id="CLU_2575961_0_0_1"/>
<dbReference type="InterPro" id="IPR019787">
    <property type="entry name" value="Znf_PHD-finger"/>
</dbReference>
<dbReference type="InterPro" id="IPR001965">
    <property type="entry name" value="Znf_PHD"/>
</dbReference>
<dbReference type="GO" id="GO:0008270">
    <property type="term" value="F:zinc ion binding"/>
    <property type="evidence" value="ECO:0007669"/>
    <property type="project" value="UniProtKB-KW"/>
</dbReference>
<feature type="binding site" evidence="10">
    <location>
        <position position="29"/>
    </location>
    <ligand>
        <name>Zn(2+)</name>
        <dbReference type="ChEBI" id="CHEBI:29105"/>
        <label>1</label>
    </ligand>
</feature>
<dbReference type="InterPro" id="IPR028651">
    <property type="entry name" value="ING_fam"/>
</dbReference>
<evidence type="ECO:0000313" key="14">
    <source>
        <dbReference type="EMBL" id="EGT48433.1"/>
    </source>
</evidence>
<feature type="binding site" evidence="10">
    <location>
        <position position="70"/>
    </location>
    <ligand>
        <name>Zn(2+)</name>
        <dbReference type="ChEBI" id="CHEBI:29105"/>
        <label>2</label>
    </ligand>
</feature>
<organism evidence="15">
    <name type="scientific">Caenorhabditis brenneri</name>
    <name type="common">Nematode worm</name>
    <dbReference type="NCBI Taxonomy" id="135651"/>
    <lineage>
        <taxon>Eukaryota</taxon>
        <taxon>Metazoa</taxon>
        <taxon>Ecdysozoa</taxon>
        <taxon>Nematoda</taxon>
        <taxon>Chromadorea</taxon>
        <taxon>Rhabditida</taxon>
        <taxon>Rhabditina</taxon>
        <taxon>Rhabditomorpha</taxon>
        <taxon>Rhabditoidea</taxon>
        <taxon>Rhabditidae</taxon>
        <taxon>Peloderinae</taxon>
        <taxon>Caenorhabditis</taxon>
    </lineage>
</organism>
<keyword evidence="7" id="KW-0805">Transcription regulation</keyword>
<keyword evidence="8" id="KW-0804">Transcription</keyword>
<dbReference type="EMBL" id="GL380148">
    <property type="protein sequence ID" value="EGT48433.1"/>
    <property type="molecule type" value="Genomic_DNA"/>
</dbReference>
<dbReference type="PANTHER" id="PTHR10333:SF103">
    <property type="entry name" value="INHIBITOR OF GROWTH PROTEIN 3"/>
    <property type="match status" value="1"/>
</dbReference>
<dbReference type="OrthoDB" id="5411773at2759"/>
<evidence type="ECO:0000313" key="15">
    <source>
        <dbReference type="Proteomes" id="UP000008068"/>
    </source>
</evidence>
<evidence type="ECO:0000256" key="1">
    <source>
        <dbReference type="ARBA" id="ARBA00004123"/>
    </source>
</evidence>
<evidence type="ECO:0000259" key="13">
    <source>
        <dbReference type="PROSITE" id="PS50016"/>
    </source>
</evidence>
<accession>G0P998</accession>
<keyword evidence="3" id="KW-0341">Growth regulation</keyword>
<dbReference type="GO" id="GO:0035267">
    <property type="term" value="C:NuA4 histone acetyltransferase complex"/>
    <property type="evidence" value="ECO:0007669"/>
    <property type="project" value="TreeGrafter"/>
</dbReference>
<evidence type="ECO:0000256" key="12">
    <source>
        <dbReference type="SAM" id="MobiDB-lite"/>
    </source>
</evidence>
<evidence type="ECO:0000256" key="7">
    <source>
        <dbReference type="ARBA" id="ARBA00023015"/>
    </source>
</evidence>
<dbReference type="Proteomes" id="UP000008068">
    <property type="component" value="Unassembled WGS sequence"/>
</dbReference>
<dbReference type="PANTHER" id="PTHR10333">
    <property type="entry name" value="INHIBITOR OF GROWTH PROTEIN"/>
    <property type="match status" value="1"/>
</dbReference>
<dbReference type="STRING" id="135651.G0P998"/>
<dbReference type="InterPro" id="IPR011011">
    <property type="entry name" value="Znf_FYVE_PHD"/>
</dbReference>
<dbReference type="OMA" id="NTCNEEF"/>
<dbReference type="SUPFAM" id="SSF57903">
    <property type="entry name" value="FYVE/PHD zinc finger"/>
    <property type="match status" value="1"/>
</dbReference>
<evidence type="ECO:0000256" key="4">
    <source>
        <dbReference type="ARBA" id="ARBA00022723"/>
    </source>
</evidence>
<feature type="binding site" evidence="10">
    <location>
        <position position="51"/>
    </location>
    <ligand>
        <name>Zn(2+)</name>
        <dbReference type="ChEBI" id="CHEBI:29105"/>
        <label>1</label>
    </ligand>
</feature>
<protein>
    <recommendedName>
        <fullName evidence="13">PHD-type domain-containing protein</fullName>
    </recommendedName>
</protein>
<keyword evidence="5 11" id="KW-0863">Zinc-finger</keyword>
<gene>
    <name evidence="14" type="ORF">CAEBREN_25416</name>
</gene>